<dbReference type="Proteomes" id="UP000509597">
    <property type="component" value="Chromosome"/>
</dbReference>
<name>A0A7H9BMF1_9NEIS</name>
<reference evidence="1 2" key="1">
    <citation type="submission" date="2020-07" db="EMBL/GenBank/DDBJ databases">
        <title>Complete genome sequence of Chitinibacter sp. 2T18.</title>
        <authorList>
            <person name="Bae J.-W."/>
            <person name="Choi J.-W."/>
        </authorList>
    </citation>
    <scope>NUCLEOTIDE SEQUENCE [LARGE SCALE GENOMIC DNA]</scope>
    <source>
        <strain evidence="1 2">2T18</strain>
    </source>
</reference>
<evidence type="ECO:0000313" key="1">
    <source>
        <dbReference type="EMBL" id="QLG89735.1"/>
    </source>
</evidence>
<dbReference type="KEGG" id="chiz:HQ393_16610"/>
<dbReference type="EMBL" id="CP058627">
    <property type="protein sequence ID" value="QLG89735.1"/>
    <property type="molecule type" value="Genomic_DNA"/>
</dbReference>
<gene>
    <name evidence="1" type="ORF">HQ393_16610</name>
</gene>
<evidence type="ECO:0008006" key="3">
    <source>
        <dbReference type="Google" id="ProtNLM"/>
    </source>
</evidence>
<proteinExistence type="predicted"/>
<accession>A0A7H9BMF1</accession>
<dbReference type="AlphaFoldDB" id="A0A7H9BMF1"/>
<protein>
    <recommendedName>
        <fullName evidence="3">DUF3619 family protein</fullName>
    </recommendedName>
</protein>
<keyword evidence="2" id="KW-1185">Reference proteome</keyword>
<evidence type="ECO:0000313" key="2">
    <source>
        <dbReference type="Proteomes" id="UP000509597"/>
    </source>
</evidence>
<dbReference type="RefSeq" id="WP_179356752.1">
    <property type="nucleotide sequence ID" value="NZ_CP058627.1"/>
</dbReference>
<organism evidence="1 2">
    <name type="scientific">Chitinibacter bivalviorum</name>
    <dbReference type="NCBI Taxonomy" id="2739434"/>
    <lineage>
        <taxon>Bacteria</taxon>
        <taxon>Pseudomonadati</taxon>
        <taxon>Pseudomonadota</taxon>
        <taxon>Betaproteobacteria</taxon>
        <taxon>Neisseriales</taxon>
        <taxon>Chitinibacteraceae</taxon>
        <taxon>Chitinibacter</taxon>
    </lineage>
</organism>
<sequence>MKRPILSDDRHEQDFAQQLGKTLASAEPNSVVRAKLAAAREQAVQASGPRVHGSVLSRVHGSHSWRWGISALLVVAALTYWQQARQQQNVAATQDLVDEVIYYSLDY</sequence>